<keyword evidence="2" id="KW-1185">Reference proteome</keyword>
<dbReference type="EMBL" id="PGOL01004871">
    <property type="protein sequence ID" value="PKI36384.1"/>
    <property type="molecule type" value="Genomic_DNA"/>
</dbReference>
<proteinExistence type="predicted"/>
<organism evidence="1 2">
    <name type="scientific">Punica granatum</name>
    <name type="common">Pomegranate</name>
    <dbReference type="NCBI Taxonomy" id="22663"/>
    <lineage>
        <taxon>Eukaryota</taxon>
        <taxon>Viridiplantae</taxon>
        <taxon>Streptophyta</taxon>
        <taxon>Embryophyta</taxon>
        <taxon>Tracheophyta</taxon>
        <taxon>Spermatophyta</taxon>
        <taxon>Magnoliopsida</taxon>
        <taxon>eudicotyledons</taxon>
        <taxon>Gunneridae</taxon>
        <taxon>Pentapetalae</taxon>
        <taxon>rosids</taxon>
        <taxon>malvids</taxon>
        <taxon>Myrtales</taxon>
        <taxon>Lythraceae</taxon>
        <taxon>Punica</taxon>
    </lineage>
</organism>
<name>A0A2I0HXE6_PUNGR</name>
<reference evidence="1 2" key="1">
    <citation type="submission" date="2017-11" db="EMBL/GenBank/DDBJ databases">
        <title>De-novo sequencing of pomegranate (Punica granatum L.) genome.</title>
        <authorList>
            <person name="Akparov Z."/>
            <person name="Amiraslanov A."/>
            <person name="Hajiyeva S."/>
            <person name="Abbasov M."/>
            <person name="Kaur K."/>
            <person name="Hamwieh A."/>
            <person name="Solovyev V."/>
            <person name="Salamov A."/>
            <person name="Braich B."/>
            <person name="Kosarev P."/>
            <person name="Mahmoud A."/>
            <person name="Hajiyev E."/>
            <person name="Babayeva S."/>
            <person name="Izzatullayeva V."/>
            <person name="Mammadov A."/>
            <person name="Mammadov A."/>
            <person name="Sharifova S."/>
            <person name="Ojaghi J."/>
            <person name="Eynullazada K."/>
            <person name="Bayramov B."/>
            <person name="Abdulazimova A."/>
            <person name="Shahmuradov I."/>
        </authorList>
    </citation>
    <scope>NUCLEOTIDE SEQUENCE [LARGE SCALE GENOMIC DNA]</scope>
    <source>
        <strain evidence="2">cv. AG2017</strain>
        <tissue evidence="1">Leaf</tissue>
    </source>
</reference>
<dbReference type="Proteomes" id="UP000233551">
    <property type="component" value="Unassembled WGS sequence"/>
</dbReference>
<gene>
    <name evidence="1" type="ORF">CRG98_043225</name>
</gene>
<dbReference type="AlphaFoldDB" id="A0A2I0HXE6"/>
<accession>A0A2I0HXE6</accession>
<evidence type="ECO:0000313" key="2">
    <source>
        <dbReference type="Proteomes" id="UP000233551"/>
    </source>
</evidence>
<comment type="caution">
    <text evidence="1">The sequence shown here is derived from an EMBL/GenBank/DDBJ whole genome shotgun (WGS) entry which is preliminary data.</text>
</comment>
<evidence type="ECO:0000313" key="1">
    <source>
        <dbReference type="EMBL" id="PKI36384.1"/>
    </source>
</evidence>
<protein>
    <submittedName>
        <fullName evidence="1">Uncharacterized protein</fullName>
    </submittedName>
</protein>
<sequence length="122" mass="12750">MSALSNLAHIAELEGTVRSTHAPKSGDAPIPTTHLPATHSVNVPLPQSTLQAPLLTIAISAFNPIIFALPSVSMPVPAPVYTALSPMAFPASSAHTPTHTAKHFPFQASQPHMSLSYQASLP</sequence>